<keyword evidence="3" id="KW-1185">Reference proteome</keyword>
<dbReference type="InterPro" id="IPR041633">
    <property type="entry name" value="Polbeta"/>
</dbReference>
<dbReference type="InterPro" id="IPR043519">
    <property type="entry name" value="NT_sf"/>
</dbReference>
<proteinExistence type="predicted"/>
<dbReference type="Gene3D" id="3.30.460.10">
    <property type="entry name" value="Beta Polymerase, domain 2"/>
    <property type="match status" value="1"/>
</dbReference>
<dbReference type="EMBL" id="JAGSOY010000327">
    <property type="protein sequence ID" value="MBU2714499.1"/>
    <property type="molecule type" value="Genomic_DNA"/>
</dbReference>
<dbReference type="Proteomes" id="UP000690515">
    <property type="component" value="Unassembled WGS sequence"/>
</dbReference>
<accession>A0ABS5ZK85</accession>
<dbReference type="Pfam" id="PF18765">
    <property type="entry name" value="Polbeta"/>
    <property type="match status" value="1"/>
</dbReference>
<evidence type="ECO:0000313" key="3">
    <source>
        <dbReference type="Proteomes" id="UP000690515"/>
    </source>
</evidence>
<feature type="domain" description="Polymerase beta nucleotidyltransferase" evidence="1">
    <location>
        <begin position="15"/>
        <end position="53"/>
    </location>
</feature>
<organism evidence="2 3">
    <name type="scientific">Zooshikella harenae</name>
    <dbReference type="NCBI Taxonomy" id="2827238"/>
    <lineage>
        <taxon>Bacteria</taxon>
        <taxon>Pseudomonadati</taxon>
        <taxon>Pseudomonadota</taxon>
        <taxon>Gammaproteobacteria</taxon>
        <taxon>Oceanospirillales</taxon>
        <taxon>Zooshikellaceae</taxon>
        <taxon>Zooshikella</taxon>
    </lineage>
</organism>
<gene>
    <name evidence="2" type="ORF">KCG35_25950</name>
</gene>
<dbReference type="CDD" id="cd05403">
    <property type="entry name" value="NT_KNTase_like"/>
    <property type="match status" value="1"/>
</dbReference>
<feature type="non-terminal residue" evidence="2">
    <location>
        <position position="1"/>
    </location>
</feature>
<dbReference type="SUPFAM" id="SSF81301">
    <property type="entry name" value="Nucleotidyltransferase"/>
    <property type="match status" value="1"/>
</dbReference>
<evidence type="ECO:0000313" key="2">
    <source>
        <dbReference type="EMBL" id="MBU2714499.1"/>
    </source>
</evidence>
<protein>
    <submittedName>
        <fullName evidence="2">Nucleotidyltransferase domain-containing protein</fullName>
    </submittedName>
</protein>
<comment type="caution">
    <text evidence="2">The sequence shown here is derived from an EMBL/GenBank/DDBJ whole genome shotgun (WGS) entry which is preliminary data.</text>
</comment>
<evidence type="ECO:0000259" key="1">
    <source>
        <dbReference type="Pfam" id="PF18765"/>
    </source>
</evidence>
<name>A0ABS5ZK85_9GAMM</name>
<dbReference type="RefSeq" id="WP_215822805.1">
    <property type="nucleotide sequence ID" value="NZ_JAGSOY010000327.1"/>
</dbReference>
<sequence length="226" mass="26064">VLCRNKVKDLALRAINELAIKHNPEFIVLYGSIVRGDYTDESDIDIACFCKEPAVTKDVRIFEGKKLDCWVYKIEEAVPNRKDFLRFVGGEVFLDSNGIGRKFVSEITDFFNIGPDKIKADARDHLLEWSKNMLIRASGDTIEAKYRKTWLPCELLEIYFELRNMWYLGSKQSFLWLQENDYSIYCMFEKAFSDPSDISVLEKLVSAATNTEQVQAMDAKKTAPML</sequence>
<reference evidence="2 3" key="1">
    <citation type="submission" date="2021-04" db="EMBL/GenBank/DDBJ databases">
        <authorList>
            <person name="Pira H."/>
            <person name="Risdian C."/>
            <person name="Wink J."/>
        </authorList>
    </citation>
    <scope>NUCLEOTIDE SEQUENCE [LARGE SCALE GENOMIC DNA]</scope>
    <source>
        <strain evidence="2 3">WH53</strain>
    </source>
</reference>